<dbReference type="GO" id="GO:0005789">
    <property type="term" value="C:endoplasmic reticulum membrane"/>
    <property type="evidence" value="ECO:0007669"/>
    <property type="project" value="UniProtKB-SubCell"/>
</dbReference>
<protein>
    <recommendedName>
        <fullName evidence="5">unspecific monooxygenase</fullName>
        <ecNumber evidence="5">1.14.14.1</ecNumber>
    </recommendedName>
</protein>
<organism evidence="18 19">
    <name type="scientific">Chrysodeixis includens</name>
    <name type="common">Soybean looper</name>
    <name type="synonym">Pseudoplusia includens</name>
    <dbReference type="NCBI Taxonomy" id="689277"/>
    <lineage>
        <taxon>Eukaryota</taxon>
        <taxon>Metazoa</taxon>
        <taxon>Ecdysozoa</taxon>
        <taxon>Arthropoda</taxon>
        <taxon>Hexapoda</taxon>
        <taxon>Insecta</taxon>
        <taxon>Pterygota</taxon>
        <taxon>Neoptera</taxon>
        <taxon>Endopterygota</taxon>
        <taxon>Lepidoptera</taxon>
        <taxon>Glossata</taxon>
        <taxon>Ditrysia</taxon>
        <taxon>Noctuoidea</taxon>
        <taxon>Noctuidae</taxon>
        <taxon>Plusiinae</taxon>
        <taxon>Chrysodeixis</taxon>
    </lineage>
</organism>
<dbReference type="Gene3D" id="1.10.630.10">
    <property type="entry name" value="Cytochrome P450"/>
    <property type="match status" value="1"/>
</dbReference>
<evidence type="ECO:0000256" key="1">
    <source>
        <dbReference type="ARBA" id="ARBA00001971"/>
    </source>
</evidence>
<reference evidence="18" key="1">
    <citation type="submission" date="2021-12" db="EMBL/GenBank/DDBJ databases">
        <authorList>
            <person name="King R."/>
        </authorList>
    </citation>
    <scope>NUCLEOTIDE SEQUENCE</scope>
</reference>
<feature type="chain" id="PRO_5040129783" description="unspecific monooxygenase" evidence="17">
    <location>
        <begin position="18"/>
        <end position="455"/>
    </location>
</feature>
<evidence type="ECO:0000256" key="15">
    <source>
        <dbReference type="PIRSR" id="PIRSR602401-1"/>
    </source>
</evidence>
<evidence type="ECO:0000256" key="5">
    <source>
        <dbReference type="ARBA" id="ARBA00012109"/>
    </source>
</evidence>
<dbReference type="PANTHER" id="PTHR24292:SF54">
    <property type="entry name" value="CYP9F3-RELATED"/>
    <property type="match status" value="1"/>
</dbReference>
<evidence type="ECO:0000313" key="18">
    <source>
        <dbReference type="EMBL" id="CAD0202025.1"/>
    </source>
</evidence>
<dbReference type="Pfam" id="PF00067">
    <property type="entry name" value="p450"/>
    <property type="match status" value="1"/>
</dbReference>
<evidence type="ECO:0000256" key="10">
    <source>
        <dbReference type="ARBA" id="ARBA00023002"/>
    </source>
</evidence>
<dbReference type="GO" id="GO:0016712">
    <property type="term" value="F:oxidoreductase activity, acting on paired donors, with incorporation or reduction of molecular oxygen, reduced flavin or flavoprotein as one donor, and incorporation of one atom of oxygen"/>
    <property type="evidence" value="ECO:0007669"/>
    <property type="project" value="UniProtKB-EC"/>
</dbReference>
<dbReference type="CDD" id="cd11056">
    <property type="entry name" value="CYP6-like"/>
    <property type="match status" value="1"/>
</dbReference>
<keyword evidence="10 16" id="KW-0560">Oxidoreductase</keyword>
<feature type="binding site" description="axial binding residue" evidence="15">
    <location>
        <position position="452"/>
    </location>
    <ligand>
        <name>heme</name>
        <dbReference type="ChEBI" id="CHEBI:30413"/>
    </ligand>
    <ligandPart>
        <name>Fe</name>
        <dbReference type="ChEBI" id="CHEBI:18248"/>
    </ligandPart>
</feature>
<evidence type="ECO:0000256" key="16">
    <source>
        <dbReference type="RuleBase" id="RU000461"/>
    </source>
</evidence>
<keyword evidence="12 16" id="KW-0503">Monooxygenase</keyword>
<dbReference type="EMBL" id="LR824019">
    <property type="protein sequence ID" value="CAD0202025.1"/>
    <property type="molecule type" value="Genomic_DNA"/>
</dbReference>
<keyword evidence="19" id="KW-1185">Reference proteome</keyword>
<comment type="similarity">
    <text evidence="4 16">Belongs to the cytochrome P450 family.</text>
</comment>
<keyword evidence="8" id="KW-0256">Endoplasmic reticulum</keyword>
<evidence type="ECO:0000256" key="14">
    <source>
        <dbReference type="ARBA" id="ARBA00047827"/>
    </source>
</evidence>
<comment type="catalytic activity">
    <reaction evidence="14">
        <text>an organic molecule + reduced [NADPH--hemoprotein reductase] + O2 = an alcohol + oxidized [NADPH--hemoprotein reductase] + H2O + H(+)</text>
        <dbReference type="Rhea" id="RHEA:17149"/>
        <dbReference type="Rhea" id="RHEA-COMP:11964"/>
        <dbReference type="Rhea" id="RHEA-COMP:11965"/>
        <dbReference type="ChEBI" id="CHEBI:15377"/>
        <dbReference type="ChEBI" id="CHEBI:15378"/>
        <dbReference type="ChEBI" id="CHEBI:15379"/>
        <dbReference type="ChEBI" id="CHEBI:30879"/>
        <dbReference type="ChEBI" id="CHEBI:57618"/>
        <dbReference type="ChEBI" id="CHEBI:58210"/>
        <dbReference type="ChEBI" id="CHEBI:142491"/>
        <dbReference type="EC" id="1.14.14.1"/>
    </reaction>
</comment>
<keyword evidence="9" id="KW-0492">Microsome</keyword>
<evidence type="ECO:0000256" key="8">
    <source>
        <dbReference type="ARBA" id="ARBA00022824"/>
    </source>
</evidence>
<dbReference type="InterPro" id="IPR002401">
    <property type="entry name" value="Cyt_P450_E_grp-I"/>
</dbReference>
<evidence type="ECO:0000256" key="7">
    <source>
        <dbReference type="ARBA" id="ARBA00022723"/>
    </source>
</evidence>
<evidence type="ECO:0000256" key="2">
    <source>
        <dbReference type="ARBA" id="ARBA00004174"/>
    </source>
</evidence>
<comment type="cofactor">
    <cofactor evidence="1 15">
        <name>heme</name>
        <dbReference type="ChEBI" id="CHEBI:30413"/>
    </cofactor>
</comment>
<keyword evidence="17" id="KW-0732">Signal</keyword>
<dbReference type="PRINTS" id="PR00463">
    <property type="entry name" value="EP450I"/>
</dbReference>
<evidence type="ECO:0000256" key="12">
    <source>
        <dbReference type="ARBA" id="ARBA00023033"/>
    </source>
</evidence>
<feature type="signal peptide" evidence="17">
    <location>
        <begin position="1"/>
        <end position="17"/>
    </location>
</feature>
<keyword evidence="11 15" id="KW-0408">Iron</keyword>
<dbReference type="InterPro" id="IPR017972">
    <property type="entry name" value="Cyt_P450_CS"/>
</dbReference>
<evidence type="ECO:0000256" key="6">
    <source>
        <dbReference type="ARBA" id="ARBA00022617"/>
    </source>
</evidence>
<dbReference type="InterPro" id="IPR036396">
    <property type="entry name" value="Cyt_P450_sf"/>
</dbReference>
<evidence type="ECO:0000256" key="17">
    <source>
        <dbReference type="SAM" id="SignalP"/>
    </source>
</evidence>
<proteinExistence type="inferred from homology"/>
<dbReference type="SUPFAM" id="SSF48264">
    <property type="entry name" value="Cytochrome P450"/>
    <property type="match status" value="1"/>
</dbReference>
<evidence type="ECO:0000313" key="19">
    <source>
        <dbReference type="Proteomes" id="UP001154114"/>
    </source>
</evidence>
<dbReference type="OrthoDB" id="2789670at2759"/>
<dbReference type="PRINTS" id="PR00385">
    <property type="entry name" value="P450"/>
</dbReference>
<evidence type="ECO:0000256" key="11">
    <source>
        <dbReference type="ARBA" id="ARBA00023004"/>
    </source>
</evidence>
<comment type="subcellular location">
    <subcellularLocation>
        <location evidence="3">Endoplasmic reticulum membrane</location>
        <topology evidence="3">Peripheral membrane protein</topology>
    </subcellularLocation>
    <subcellularLocation>
        <location evidence="2">Microsome membrane</location>
        <topology evidence="2">Peripheral membrane protein</topology>
    </subcellularLocation>
</comment>
<dbReference type="PROSITE" id="PS00086">
    <property type="entry name" value="CYTOCHROME_P450"/>
    <property type="match status" value="1"/>
</dbReference>
<name>A0A9N8L251_CHRIL</name>
<sequence length="455" mass="52628">MFLLLLLTATLIIYLLATRKFNYWKNKNVPYQKPTVLFGNYGDIIKQKKNFAEGVQDICKKFPNEKFIGAFYSTEPILIPIDPDIIKLILTKDFYYFNGRELSDHSYKEPAALNVFSSYGDNWRVLRKNMTILFSSAKMKNMFHLIEKCSYVFEAMLDRETAVSKELETRSVAARYTIECIGACVFGVDTKTMAEDAQDNPFRRIAMLNSQSKYTTFIRGIRSVWPTIFYGLGFKLMSRQMNFFKNLITSVMAQRQYKPSGRNDFLDLILSWKQNQHIIGESITNIKTGENLKVSLVADDDLLVAQCFVFFNAGFETSATILSYTLYELAKDERIQNKALEEVDKFLAKHNNKLNYECVSEFPYLWAAVGEAQRLYPVLGVIFRETMEDYVLPGGVLVEKGMRVHIPVYYLHHNPEYFPDPEKFCPERFFGDEKSNVNPYTYLPFGEGPRTCIGK</sequence>
<dbReference type="Proteomes" id="UP001154114">
    <property type="component" value="Chromosome 16"/>
</dbReference>
<dbReference type="PANTHER" id="PTHR24292">
    <property type="entry name" value="CYTOCHROME P450"/>
    <property type="match status" value="1"/>
</dbReference>
<evidence type="ECO:0000256" key="3">
    <source>
        <dbReference type="ARBA" id="ARBA00004406"/>
    </source>
</evidence>
<dbReference type="InterPro" id="IPR050476">
    <property type="entry name" value="Insect_CytP450_Detox"/>
</dbReference>
<evidence type="ECO:0000256" key="9">
    <source>
        <dbReference type="ARBA" id="ARBA00022848"/>
    </source>
</evidence>
<dbReference type="FunFam" id="1.10.630.10:FF:000182">
    <property type="entry name" value="Cytochrome P450 3A4"/>
    <property type="match status" value="1"/>
</dbReference>
<keyword evidence="6 15" id="KW-0349">Heme</keyword>
<dbReference type="InterPro" id="IPR001128">
    <property type="entry name" value="Cyt_P450"/>
</dbReference>
<gene>
    <name evidence="18" type="ORF">CINC_LOCUS3693</name>
</gene>
<dbReference type="GO" id="GO:0020037">
    <property type="term" value="F:heme binding"/>
    <property type="evidence" value="ECO:0007669"/>
    <property type="project" value="InterPro"/>
</dbReference>
<dbReference type="EC" id="1.14.14.1" evidence="5"/>
<evidence type="ECO:0000256" key="13">
    <source>
        <dbReference type="ARBA" id="ARBA00023136"/>
    </source>
</evidence>
<dbReference type="AlphaFoldDB" id="A0A9N8L251"/>
<evidence type="ECO:0000256" key="4">
    <source>
        <dbReference type="ARBA" id="ARBA00010617"/>
    </source>
</evidence>
<keyword evidence="7 15" id="KW-0479">Metal-binding</keyword>
<accession>A0A9N8L251</accession>
<keyword evidence="13" id="KW-0472">Membrane</keyword>
<dbReference type="GO" id="GO:0005506">
    <property type="term" value="F:iron ion binding"/>
    <property type="evidence" value="ECO:0007669"/>
    <property type="project" value="InterPro"/>
</dbReference>